<protein>
    <submittedName>
        <fullName evidence="2">Vacuolar ATP synthase subunit G</fullName>
    </submittedName>
</protein>
<accession>A0A0A9D8D7</accession>
<evidence type="ECO:0000256" key="1">
    <source>
        <dbReference type="SAM" id="MobiDB-lite"/>
    </source>
</evidence>
<dbReference type="EMBL" id="GBRH01213849">
    <property type="protein sequence ID" value="JAD84046.1"/>
    <property type="molecule type" value="Transcribed_RNA"/>
</dbReference>
<feature type="region of interest" description="Disordered" evidence="1">
    <location>
        <begin position="1"/>
        <end position="62"/>
    </location>
</feature>
<proteinExistence type="predicted"/>
<reference evidence="2" key="2">
    <citation type="journal article" date="2015" name="Data Brief">
        <title>Shoot transcriptome of the giant reed, Arundo donax.</title>
        <authorList>
            <person name="Barrero R.A."/>
            <person name="Guerrero F.D."/>
            <person name="Moolhuijzen P."/>
            <person name="Goolsby J.A."/>
            <person name="Tidwell J."/>
            <person name="Bellgard S.E."/>
            <person name="Bellgard M.I."/>
        </authorList>
    </citation>
    <scope>NUCLEOTIDE SEQUENCE</scope>
    <source>
        <tissue evidence="2">Shoot tissue taken approximately 20 cm above the soil surface</tissue>
    </source>
</reference>
<feature type="compositionally biased region" description="Basic residues" evidence="1">
    <location>
        <begin position="29"/>
        <end position="38"/>
    </location>
</feature>
<evidence type="ECO:0000313" key="2">
    <source>
        <dbReference type="EMBL" id="JAD84046.1"/>
    </source>
</evidence>
<organism evidence="2">
    <name type="scientific">Arundo donax</name>
    <name type="common">Giant reed</name>
    <name type="synonym">Donax arundinaceus</name>
    <dbReference type="NCBI Taxonomy" id="35708"/>
    <lineage>
        <taxon>Eukaryota</taxon>
        <taxon>Viridiplantae</taxon>
        <taxon>Streptophyta</taxon>
        <taxon>Embryophyta</taxon>
        <taxon>Tracheophyta</taxon>
        <taxon>Spermatophyta</taxon>
        <taxon>Magnoliopsida</taxon>
        <taxon>Liliopsida</taxon>
        <taxon>Poales</taxon>
        <taxon>Poaceae</taxon>
        <taxon>PACMAD clade</taxon>
        <taxon>Arundinoideae</taxon>
        <taxon>Arundineae</taxon>
        <taxon>Arundo</taxon>
    </lineage>
</organism>
<feature type="compositionally biased region" description="Low complexity" evidence="1">
    <location>
        <begin position="52"/>
        <end position="62"/>
    </location>
</feature>
<reference evidence="2" key="1">
    <citation type="submission" date="2014-09" db="EMBL/GenBank/DDBJ databases">
        <authorList>
            <person name="Magalhaes I.L.F."/>
            <person name="Oliveira U."/>
            <person name="Santos F.R."/>
            <person name="Vidigal T.H.D.A."/>
            <person name="Brescovit A.D."/>
            <person name="Santos A.J."/>
        </authorList>
    </citation>
    <scope>NUCLEOTIDE SEQUENCE</scope>
    <source>
        <tissue evidence="2">Shoot tissue taken approximately 20 cm above the soil surface</tissue>
    </source>
</reference>
<dbReference type="AlphaFoldDB" id="A0A0A9D8D7"/>
<feature type="compositionally biased region" description="Pro residues" evidence="1">
    <location>
        <begin position="42"/>
        <end position="51"/>
    </location>
</feature>
<sequence length="111" mass="11787">MMSCRALPPTAPTSRRTSPPRSSPSRALALRRRPRGRLLGRPLPPPPPPSQPGARHATTATTRTMAKWVRSVTTLSALGRCFGRASVGRCRSWAKDALDAGGWAMVGGSDG</sequence>
<feature type="compositionally biased region" description="Low complexity" evidence="1">
    <location>
        <begin position="1"/>
        <end position="28"/>
    </location>
</feature>
<name>A0A0A9D8D7_ARUDO</name>